<dbReference type="GO" id="GO:0009425">
    <property type="term" value="C:bacterial-type flagellum basal body"/>
    <property type="evidence" value="ECO:0007669"/>
    <property type="project" value="UniProtKB-SubCell"/>
</dbReference>
<dbReference type="PANTHER" id="PTHR34653">
    <property type="match status" value="1"/>
</dbReference>
<evidence type="ECO:0000256" key="1">
    <source>
        <dbReference type="ARBA" id="ARBA00004117"/>
    </source>
</evidence>
<organism evidence="6 7">
    <name type="scientific">Vibrio diazotrophicus</name>
    <dbReference type="NCBI Taxonomy" id="685"/>
    <lineage>
        <taxon>Bacteria</taxon>
        <taxon>Pseudomonadati</taxon>
        <taxon>Pseudomonadota</taxon>
        <taxon>Gammaproteobacteria</taxon>
        <taxon>Vibrionales</taxon>
        <taxon>Vibrionaceae</taxon>
        <taxon>Vibrio</taxon>
    </lineage>
</organism>
<comment type="caution">
    <text evidence="6">The sequence shown here is derived from an EMBL/GenBank/DDBJ whole genome shotgun (WGS) entry which is preliminary data.</text>
</comment>
<evidence type="ECO:0000256" key="4">
    <source>
        <dbReference type="ARBA" id="ARBA00023143"/>
    </source>
</evidence>
<reference evidence="6 7" key="1">
    <citation type="submission" date="2018-01" db="EMBL/GenBank/DDBJ databases">
        <title>Draft genome sequences of six Vibrio diazotrophicus strains isolated from deep-sea sediments of the Baltic Sea.</title>
        <authorList>
            <person name="Castillo D."/>
            <person name="Vandieken V."/>
            <person name="Chiang O."/>
            <person name="Middelboe M."/>
        </authorList>
    </citation>
    <scope>NUCLEOTIDE SEQUENCE [LARGE SCALE GENOMIC DNA]</scope>
    <source>
        <strain evidence="6 7">60.27F</strain>
    </source>
</reference>
<dbReference type="Proteomes" id="UP000236449">
    <property type="component" value="Unassembled WGS sequence"/>
</dbReference>
<comment type="subcellular location">
    <subcellularLocation>
        <location evidence="1 5">Bacterial flagellum basal body</location>
    </subcellularLocation>
</comment>
<evidence type="ECO:0000313" key="6">
    <source>
        <dbReference type="EMBL" id="PNI06400.1"/>
    </source>
</evidence>
<dbReference type="RefSeq" id="WP_102962638.1">
    <property type="nucleotide sequence ID" value="NZ_JAPWHJ010000006.1"/>
</dbReference>
<keyword evidence="6" id="KW-0282">Flagellum</keyword>
<sequence length="116" mass="12650">MEMHAITGIEQSMINRLNENQAITQNPLTKLVEISDSRVGMSSSLEFSSTLKGIFDSVDARQKTAEAKITAVELGQSDDLIGATVAAQKAQLSFSALMQVRNKMVTNFNDIIKMSV</sequence>
<dbReference type="GO" id="GO:0005198">
    <property type="term" value="F:structural molecule activity"/>
    <property type="evidence" value="ECO:0007669"/>
    <property type="project" value="InterPro"/>
</dbReference>
<gene>
    <name evidence="5" type="primary">fliE</name>
    <name evidence="6" type="ORF">C1N32_05250</name>
</gene>
<dbReference type="InterPro" id="IPR001624">
    <property type="entry name" value="FliE"/>
</dbReference>
<keyword evidence="4 5" id="KW-0975">Bacterial flagellum</keyword>
<dbReference type="HAMAP" id="MF_00724">
    <property type="entry name" value="FliE"/>
    <property type="match status" value="1"/>
</dbReference>
<dbReference type="GO" id="GO:0003774">
    <property type="term" value="F:cytoskeletal motor activity"/>
    <property type="evidence" value="ECO:0007669"/>
    <property type="project" value="InterPro"/>
</dbReference>
<dbReference type="GO" id="GO:0071973">
    <property type="term" value="P:bacterial-type flagellum-dependent cell motility"/>
    <property type="evidence" value="ECO:0007669"/>
    <property type="project" value="InterPro"/>
</dbReference>
<keyword evidence="6" id="KW-0969">Cilium</keyword>
<dbReference type="AlphaFoldDB" id="A0A2J8HIA1"/>
<dbReference type="Pfam" id="PF02049">
    <property type="entry name" value="FliE"/>
    <property type="match status" value="1"/>
</dbReference>
<name>A0A2J8HIA1_VIBDI</name>
<evidence type="ECO:0000256" key="2">
    <source>
        <dbReference type="ARBA" id="ARBA00009272"/>
    </source>
</evidence>
<evidence type="ECO:0000256" key="3">
    <source>
        <dbReference type="ARBA" id="ARBA00018024"/>
    </source>
</evidence>
<dbReference type="PRINTS" id="PR01006">
    <property type="entry name" value="FLGHOOKFLIE"/>
</dbReference>
<dbReference type="OrthoDB" id="8909229at2"/>
<comment type="similarity">
    <text evidence="2 5">Belongs to the FliE family.</text>
</comment>
<protein>
    <recommendedName>
        <fullName evidence="3 5">Flagellar hook-basal body complex protein FliE</fullName>
    </recommendedName>
</protein>
<evidence type="ECO:0000256" key="5">
    <source>
        <dbReference type="HAMAP-Rule" id="MF_00724"/>
    </source>
</evidence>
<proteinExistence type="inferred from homology"/>
<dbReference type="EMBL" id="POSK01000002">
    <property type="protein sequence ID" value="PNI06400.1"/>
    <property type="molecule type" value="Genomic_DNA"/>
</dbReference>
<evidence type="ECO:0000313" key="7">
    <source>
        <dbReference type="Proteomes" id="UP000236449"/>
    </source>
</evidence>
<dbReference type="PANTHER" id="PTHR34653:SF1">
    <property type="entry name" value="FLAGELLAR HOOK-BASAL BODY COMPLEX PROTEIN FLIE"/>
    <property type="match status" value="1"/>
</dbReference>
<keyword evidence="6" id="KW-0966">Cell projection</keyword>
<accession>A0A2J8HIA1</accession>